<comment type="caution">
    <text evidence="1">The sequence shown here is derived from an EMBL/GenBank/DDBJ whole genome shotgun (WGS) entry which is preliminary data.</text>
</comment>
<dbReference type="AlphaFoldDB" id="A0A3A6TWU0"/>
<keyword evidence="2" id="KW-1185">Reference proteome</keyword>
<evidence type="ECO:0000313" key="2">
    <source>
        <dbReference type="Proteomes" id="UP000273022"/>
    </source>
</evidence>
<organism evidence="1 2">
    <name type="scientific">Parashewanella spongiae</name>
    <dbReference type="NCBI Taxonomy" id="342950"/>
    <lineage>
        <taxon>Bacteria</taxon>
        <taxon>Pseudomonadati</taxon>
        <taxon>Pseudomonadota</taxon>
        <taxon>Gammaproteobacteria</taxon>
        <taxon>Alteromonadales</taxon>
        <taxon>Shewanellaceae</taxon>
        <taxon>Parashewanella</taxon>
    </lineage>
</organism>
<evidence type="ECO:0000313" key="1">
    <source>
        <dbReference type="EMBL" id="RJY18913.1"/>
    </source>
</evidence>
<sequence>MYANRGLVGSFSYSLMTEYSNLFDKILNISGFLGISILGAVDLSRLNFVLFEHLSVQGVSSDA</sequence>
<protein>
    <submittedName>
        <fullName evidence="1">Uncharacterized protein</fullName>
    </submittedName>
</protein>
<accession>A0A3A6TWU0</accession>
<name>A0A3A6TWU0_9GAMM</name>
<dbReference type="EMBL" id="QYYH01000012">
    <property type="protein sequence ID" value="RJY18913.1"/>
    <property type="molecule type" value="Genomic_DNA"/>
</dbReference>
<proteinExistence type="predicted"/>
<reference evidence="1 2" key="1">
    <citation type="submission" date="2018-09" db="EMBL/GenBank/DDBJ databases">
        <title>Phylogeny of the Shewanellaceae, and recommendation for two new genera, Pseudoshewanella and Parashewanella.</title>
        <authorList>
            <person name="Wang G."/>
        </authorList>
    </citation>
    <scope>NUCLEOTIDE SEQUENCE [LARGE SCALE GENOMIC DNA]</scope>
    <source>
        <strain evidence="1 2">KCTC 22492</strain>
    </source>
</reference>
<gene>
    <name evidence="1" type="ORF">D5R81_02970</name>
</gene>
<dbReference type="Proteomes" id="UP000273022">
    <property type="component" value="Unassembled WGS sequence"/>
</dbReference>